<dbReference type="RefSeq" id="WP_049746752.1">
    <property type="nucleotide sequence ID" value="NZ_CP012150.1"/>
</dbReference>
<protein>
    <recommendedName>
        <fullName evidence="1">SnoaL-like domain-containing protein</fullName>
    </recommendedName>
</protein>
<accession>A0A0K0XA85</accession>
<dbReference type="InterPro" id="IPR037401">
    <property type="entry name" value="SnoaL-like"/>
</dbReference>
<proteinExistence type="predicted"/>
<evidence type="ECO:0000313" key="2">
    <source>
        <dbReference type="EMBL" id="AKS34300.1"/>
    </source>
</evidence>
<feature type="domain" description="SnoaL-like" evidence="1">
    <location>
        <begin position="17"/>
        <end position="155"/>
    </location>
</feature>
<evidence type="ECO:0000313" key="3">
    <source>
        <dbReference type="Proteomes" id="UP000062255"/>
    </source>
</evidence>
<dbReference type="Proteomes" id="UP000062255">
    <property type="component" value="Chromosome"/>
</dbReference>
<name>A0A0K0XA85_MYCGD</name>
<evidence type="ECO:0000259" key="1">
    <source>
        <dbReference type="Pfam" id="PF13577"/>
    </source>
</evidence>
<dbReference type="KEGG" id="mgo:AFA91_23080"/>
<dbReference type="InterPro" id="IPR032710">
    <property type="entry name" value="NTF2-like_dom_sf"/>
</dbReference>
<dbReference type="EMBL" id="CP012150">
    <property type="protein sequence ID" value="AKS34300.1"/>
    <property type="molecule type" value="Genomic_DNA"/>
</dbReference>
<sequence length="182" mass="19636">MNDPIDRVAVLEKRLRDVEDKLAIYDLLASHPISADTGEASFIEAIYTEDFVFDRGAGLAGAHGRASMVDLVGNDAHHAAIAAGLAHFASLPLVELHGDTATAVSYLALITPDPEGAERELPNHGASSGYRIHRVLANRWSLSRKDGQWMISTRTVLPMDGSGPALDEVLRTAASYYDGRSR</sequence>
<dbReference type="STRING" id="134601.AFA91_23080"/>
<gene>
    <name evidence="2" type="ORF">AFA91_23080</name>
</gene>
<dbReference type="PATRIC" id="fig|134601.6.peg.4764"/>
<dbReference type="AlphaFoldDB" id="A0A0K0XA85"/>
<organism evidence="2 3">
    <name type="scientific">Mycolicibacterium goodii</name>
    <name type="common">Mycobacterium goodii</name>
    <dbReference type="NCBI Taxonomy" id="134601"/>
    <lineage>
        <taxon>Bacteria</taxon>
        <taxon>Bacillati</taxon>
        <taxon>Actinomycetota</taxon>
        <taxon>Actinomycetes</taxon>
        <taxon>Mycobacteriales</taxon>
        <taxon>Mycobacteriaceae</taxon>
        <taxon>Mycolicibacterium</taxon>
    </lineage>
</organism>
<reference evidence="2 3" key="1">
    <citation type="submission" date="2015-07" db="EMBL/GenBank/DDBJ databases">
        <title>Complete genome sequence of Mycobacterium goodii X7B, a facultative thermophilic biodesulfurizing bacterium.</title>
        <authorList>
            <person name="Yu B."/>
            <person name="Li F."/>
            <person name="Xu P."/>
        </authorList>
    </citation>
    <scope>NUCLEOTIDE SEQUENCE [LARGE SCALE GENOMIC DNA]</scope>
    <source>
        <strain evidence="2 3">X7B</strain>
    </source>
</reference>
<dbReference type="Pfam" id="PF13577">
    <property type="entry name" value="SnoaL_4"/>
    <property type="match status" value="1"/>
</dbReference>
<dbReference type="SUPFAM" id="SSF54427">
    <property type="entry name" value="NTF2-like"/>
    <property type="match status" value="1"/>
</dbReference>
<dbReference type="Gene3D" id="3.10.450.50">
    <property type="match status" value="1"/>
</dbReference>